<comment type="caution">
    <text evidence="2">The sequence shown here is derived from an EMBL/GenBank/DDBJ whole genome shotgun (WGS) entry which is preliminary data.</text>
</comment>
<evidence type="ECO:0000313" key="3">
    <source>
        <dbReference type="Proteomes" id="UP000192596"/>
    </source>
</evidence>
<keyword evidence="3" id="KW-1185">Reference proteome</keyword>
<dbReference type="InParanoid" id="A0A1V8STY4"/>
<reference evidence="3" key="1">
    <citation type="submission" date="2017-03" db="EMBL/GenBank/DDBJ databases">
        <title>Genomes of endolithic fungi from Antarctica.</title>
        <authorList>
            <person name="Coleine C."/>
            <person name="Masonjones S."/>
            <person name="Stajich J.E."/>
        </authorList>
    </citation>
    <scope>NUCLEOTIDE SEQUENCE [LARGE SCALE GENOMIC DNA]</scope>
    <source>
        <strain evidence="3">CCFEE 5527</strain>
    </source>
</reference>
<proteinExistence type="predicted"/>
<feature type="transmembrane region" description="Helical" evidence="1">
    <location>
        <begin position="61"/>
        <end position="84"/>
    </location>
</feature>
<keyword evidence="1" id="KW-1133">Transmembrane helix</keyword>
<evidence type="ECO:0008006" key="4">
    <source>
        <dbReference type="Google" id="ProtNLM"/>
    </source>
</evidence>
<accession>A0A1V8STY4</accession>
<keyword evidence="1" id="KW-0472">Membrane</keyword>
<protein>
    <recommendedName>
        <fullName evidence="4">MARVEL domain-containing protein</fullName>
    </recommendedName>
</protein>
<sequence length="164" mass="18115">MLSSFPSTRTQNHWRGTTNPAFWLLLCLTSTIVTLIVTITINATVVQDGSNDYSYGTGWTMMLPIPVFALVWTAIDVVVCRFALLHPIHALVMSLLLALGYAVTGAITIAMYEWDTDGSWAPGVPMLFTFLLYTIYMSYAARAIHAGKKMSKSNQRMSNLQGSV</sequence>
<name>A0A1V8STY4_9PEZI</name>
<feature type="transmembrane region" description="Helical" evidence="1">
    <location>
        <begin position="124"/>
        <end position="144"/>
    </location>
</feature>
<keyword evidence="1" id="KW-0812">Transmembrane</keyword>
<feature type="transmembrane region" description="Helical" evidence="1">
    <location>
        <begin position="91"/>
        <end position="112"/>
    </location>
</feature>
<organism evidence="2 3">
    <name type="scientific">Cryoendolithus antarcticus</name>
    <dbReference type="NCBI Taxonomy" id="1507870"/>
    <lineage>
        <taxon>Eukaryota</taxon>
        <taxon>Fungi</taxon>
        <taxon>Dikarya</taxon>
        <taxon>Ascomycota</taxon>
        <taxon>Pezizomycotina</taxon>
        <taxon>Dothideomycetes</taxon>
        <taxon>Dothideomycetidae</taxon>
        <taxon>Cladosporiales</taxon>
        <taxon>Cladosporiaceae</taxon>
        <taxon>Cryoendolithus</taxon>
    </lineage>
</organism>
<dbReference type="OrthoDB" id="5296560at2759"/>
<evidence type="ECO:0000256" key="1">
    <source>
        <dbReference type="SAM" id="Phobius"/>
    </source>
</evidence>
<dbReference type="EMBL" id="NAJO01000027">
    <property type="protein sequence ID" value="OQO02491.1"/>
    <property type="molecule type" value="Genomic_DNA"/>
</dbReference>
<evidence type="ECO:0000313" key="2">
    <source>
        <dbReference type="EMBL" id="OQO02491.1"/>
    </source>
</evidence>
<dbReference type="AlphaFoldDB" id="A0A1V8STY4"/>
<dbReference type="Proteomes" id="UP000192596">
    <property type="component" value="Unassembled WGS sequence"/>
</dbReference>
<gene>
    <name evidence="2" type="ORF">B0A48_12018</name>
</gene>
<feature type="transmembrane region" description="Helical" evidence="1">
    <location>
        <begin position="21"/>
        <end position="41"/>
    </location>
</feature>